<dbReference type="Gene3D" id="3.40.50.720">
    <property type="entry name" value="NAD(P)-binding Rossmann-like Domain"/>
    <property type="match status" value="1"/>
</dbReference>
<accession>A0AA51REF1</accession>
<sequence>MSKKTVIIGATTNPSRYAYFAADRLTNSGHEIVPVGIKKGEVFGEEILDIRKSPKVDNVDTITLYLGARHQPEYYDYLLSLNPKRIIFNPGTENPELVKLANEKGIETENACTLVMLGSGVY</sequence>
<dbReference type="InterPro" id="IPR036291">
    <property type="entry name" value="NAD(P)-bd_dom_sf"/>
</dbReference>
<dbReference type="AlphaFoldDB" id="A0AA51REF1"/>
<evidence type="ECO:0000313" key="2">
    <source>
        <dbReference type="EMBL" id="WMN11595.1"/>
    </source>
</evidence>
<dbReference type="SUPFAM" id="SSF51735">
    <property type="entry name" value="NAD(P)-binding Rossmann-fold domains"/>
    <property type="match status" value="1"/>
</dbReference>
<organism evidence="2 3">
    <name type="scientific">Marivirga salinarum</name>
    <dbReference type="NCBI Taxonomy" id="3059078"/>
    <lineage>
        <taxon>Bacteria</taxon>
        <taxon>Pseudomonadati</taxon>
        <taxon>Bacteroidota</taxon>
        <taxon>Cytophagia</taxon>
        <taxon>Cytophagales</taxon>
        <taxon>Marivirgaceae</taxon>
        <taxon>Marivirga</taxon>
    </lineage>
</organism>
<reference evidence="2 3" key="1">
    <citation type="submission" date="2023-08" db="EMBL/GenBank/DDBJ databases">
        <title>Comparative genomics and taxonomic characterization of three novel marine species of genus Marivirga.</title>
        <authorList>
            <person name="Muhammad N."/>
            <person name="Kim S.-G."/>
        </authorList>
    </citation>
    <scope>NUCLEOTIDE SEQUENCE [LARGE SCALE GENOMIC DNA]</scope>
    <source>
        <strain evidence="2 3">BDSF4-3</strain>
    </source>
</reference>
<dbReference type="Pfam" id="PF13380">
    <property type="entry name" value="CoA_binding_2"/>
    <property type="match status" value="1"/>
</dbReference>
<protein>
    <submittedName>
        <fullName evidence="2">CoA-binding protein</fullName>
    </submittedName>
</protein>
<feature type="domain" description="CoA-binding" evidence="1">
    <location>
        <begin position="3"/>
        <end position="117"/>
    </location>
</feature>
<dbReference type="InterPro" id="IPR003781">
    <property type="entry name" value="CoA-bd"/>
</dbReference>
<name>A0AA51REF1_9BACT</name>
<dbReference type="KEGG" id="msaa:QYS49_13645"/>
<keyword evidence="3" id="KW-1185">Reference proteome</keyword>
<dbReference type="RefSeq" id="WP_308349030.1">
    <property type="nucleotide sequence ID" value="NZ_CP129971.1"/>
</dbReference>
<dbReference type="EMBL" id="CP129971">
    <property type="protein sequence ID" value="WMN11595.1"/>
    <property type="molecule type" value="Genomic_DNA"/>
</dbReference>
<proteinExistence type="predicted"/>
<dbReference type="Proteomes" id="UP001230496">
    <property type="component" value="Chromosome"/>
</dbReference>
<gene>
    <name evidence="2" type="ORF">QYS49_13645</name>
</gene>
<evidence type="ECO:0000313" key="3">
    <source>
        <dbReference type="Proteomes" id="UP001230496"/>
    </source>
</evidence>
<evidence type="ECO:0000259" key="1">
    <source>
        <dbReference type="Pfam" id="PF13380"/>
    </source>
</evidence>